<dbReference type="InterPro" id="IPR016169">
    <property type="entry name" value="FAD-bd_PCMH_sub2"/>
</dbReference>
<gene>
    <name evidence="5" type="ORF">PSU4_56370</name>
</gene>
<dbReference type="Pfam" id="PF03450">
    <property type="entry name" value="CO_deh_flav_C"/>
    <property type="match status" value="1"/>
</dbReference>
<dbReference type="RefSeq" id="WP_147115169.1">
    <property type="nucleotide sequence ID" value="NZ_BJVJ01000105.1"/>
</dbReference>
<dbReference type="InterPro" id="IPR016166">
    <property type="entry name" value="FAD-bd_PCMH"/>
</dbReference>
<organism evidence="5 6">
    <name type="scientific">Pseudonocardia sulfidoxydans NBRC 16205</name>
    <dbReference type="NCBI Taxonomy" id="1223511"/>
    <lineage>
        <taxon>Bacteria</taxon>
        <taxon>Bacillati</taxon>
        <taxon>Actinomycetota</taxon>
        <taxon>Actinomycetes</taxon>
        <taxon>Pseudonocardiales</taxon>
        <taxon>Pseudonocardiaceae</taxon>
        <taxon>Pseudonocardia</taxon>
    </lineage>
</organism>
<dbReference type="InterPro" id="IPR036683">
    <property type="entry name" value="CO_DH_flav_C_dom_sf"/>
</dbReference>
<dbReference type="PROSITE" id="PS51387">
    <property type="entry name" value="FAD_PCMH"/>
    <property type="match status" value="1"/>
</dbReference>
<dbReference type="InterPro" id="IPR005107">
    <property type="entry name" value="CO_DH_flav_C"/>
</dbReference>
<keyword evidence="1" id="KW-0285">Flavoprotein</keyword>
<dbReference type="PANTHER" id="PTHR42659:SF2">
    <property type="entry name" value="XANTHINE DEHYDROGENASE SUBUNIT C-RELATED"/>
    <property type="match status" value="1"/>
</dbReference>
<dbReference type="GO" id="GO:0071949">
    <property type="term" value="F:FAD binding"/>
    <property type="evidence" value="ECO:0007669"/>
    <property type="project" value="InterPro"/>
</dbReference>
<name>A0A511DR14_9PSEU</name>
<dbReference type="SUPFAM" id="SSF56176">
    <property type="entry name" value="FAD-binding/transporter-associated domain-like"/>
    <property type="match status" value="1"/>
</dbReference>
<keyword evidence="3" id="KW-0560">Oxidoreductase</keyword>
<protein>
    <submittedName>
        <fullName evidence="5">Carbon monoxide dehydrogenase</fullName>
    </submittedName>
</protein>
<dbReference type="SMART" id="SM01092">
    <property type="entry name" value="CO_deh_flav_C"/>
    <property type="match status" value="1"/>
</dbReference>
<evidence type="ECO:0000259" key="4">
    <source>
        <dbReference type="PROSITE" id="PS51387"/>
    </source>
</evidence>
<dbReference type="InterPro" id="IPR002346">
    <property type="entry name" value="Mopterin_DH_FAD-bd"/>
</dbReference>
<dbReference type="EMBL" id="BJVJ01000105">
    <property type="protein sequence ID" value="GEL26683.1"/>
    <property type="molecule type" value="Genomic_DNA"/>
</dbReference>
<reference evidence="5 6" key="1">
    <citation type="submission" date="2019-07" db="EMBL/GenBank/DDBJ databases">
        <title>Whole genome shotgun sequence of Pseudonocardia sulfidoxydans NBRC 16205.</title>
        <authorList>
            <person name="Hosoyama A."/>
            <person name="Uohara A."/>
            <person name="Ohji S."/>
            <person name="Ichikawa N."/>
        </authorList>
    </citation>
    <scope>NUCLEOTIDE SEQUENCE [LARGE SCALE GENOMIC DNA]</scope>
    <source>
        <strain evidence="5 6">NBRC 16205</strain>
    </source>
</reference>
<dbReference type="PANTHER" id="PTHR42659">
    <property type="entry name" value="XANTHINE DEHYDROGENASE SUBUNIT C-RELATED"/>
    <property type="match status" value="1"/>
</dbReference>
<keyword evidence="2" id="KW-0274">FAD</keyword>
<dbReference type="SUPFAM" id="SSF55447">
    <property type="entry name" value="CO dehydrogenase flavoprotein C-terminal domain-like"/>
    <property type="match status" value="1"/>
</dbReference>
<feature type="domain" description="FAD-binding PCMH-type" evidence="4">
    <location>
        <begin position="1"/>
        <end position="177"/>
    </location>
</feature>
<evidence type="ECO:0000313" key="5">
    <source>
        <dbReference type="EMBL" id="GEL26683.1"/>
    </source>
</evidence>
<dbReference type="InterPro" id="IPR016167">
    <property type="entry name" value="FAD-bd_PCMH_sub1"/>
</dbReference>
<dbReference type="Gene3D" id="3.30.465.10">
    <property type="match status" value="1"/>
</dbReference>
<accession>A0A511DR14</accession>
<comment type="caution">
    <text evidence="5">The sequence shown here is derived from an EMBL/GenBank/DDBJ whole genome shotgun (WGS) entry which is preliminary data.</text>
</comment>
<dbReference type="GO" id="GO:0016491">
    <property type="term" value="F:oxidoreductase activity"/>
    <property type="evidence" value="ECO:0007669"/>
    <property type="project" value="UniProtKB-KW"/>
</dbReference>
<dbReference type="Pfam" id="PF00941">
    <property type="entry name" value="FAD_binding_5"/>
    <property type="match status" value="1"/>
</dbReference>
<evidence type="ECO:0000256" key="1">
    <source>
        <dbReference type="ARBA" id="ARBA00022630"/>
    </source>
</evidence>
<dbReference type="InterPro" id="IPR036318">
    <property type="entry name" value="FAD-bd_PCMH-like_sf"/>
</dbReference>
<dbReference type="Proteomes" id="UP000321685">
    <property type="component" value="Unassembled WGS sequence"/>
</dbReference>
<dbReference type="OrthoDB" id="9793944at2"/>
<dbReference type="Gene3D" id="3.30.390.50">
    <property type="entry name" value="CO dehydrogenase flavoprotein, C-terminal domain"/>
    <property type="match status" value="1"/>
</dbReference>
<dbReference type="Gene3D" id="3.30.43.10">
    <property type="entry name" value="Uridine Diphospho-n-acetylenolpyruvylglucosamine Reductase, domain 2"/>
    <property type="match status" value="1"/>
</dbReference>
<evidence type="ECO:0000256" key="3">
    <source>
        <dbReference type="ARBA" id="ARBA00023002"/>
    </source>
</evidence>
<keyword evidence="6" id="KW-1185">Reference proteome</keyword>
<evidence type="ECO:0000313" key="6">
    <source>
        <dbReference type="Proteomes" id="UP000321685"/>
    </source>
</evidence>
<dbReference type="AlphaFoldDB" id="A0A511DR14"/>
<evidence type="ECO:0000256" key="2">
    <source>
        <dbReference type="ARBA" id="ARBA00022827"/>
    </source>
</evidence>
<sequence>MKPGRFTYHAPRTVADALAVLGEHAGDAKVLAGGQSLMPLLNFRVSEPGHLVDINRLPDLSEPVRTATGWHVPALVRQRAVERSAALSGAFPLLEAALHEVAHPQIRNRGTLCGSLAHADAAAELPTVVTALDGRLRIASPRGERTVAAEDFFVFHLTTALADDELLLGVDLDDLPAGTTTSFHEFAGRRGDFALAAVAGQATRDATGVVTRCRLVAAGVGSTPLRLRAAEEGLLGARLDDSALAAAARAAAHEARPTGDVHASAGYRRDLVATLTRRVLADIAAAVPTSVPTEELTHA</sequence>
<proteinExistence type="predicted"/>
<dbReference type="InterPro" id="IPR051312">
    <property type="entry name" value="Diverse_Substr_Oxidored"/>
</dbReference>